<reference evidence="2" key="1">
    <citation type="submission" date="2023-07" db="EMBL/GenBank/DDBJ databases">
        <title>draft genome sequence of fig (Ficus carica).</title>
        <authorList>
            <person name="Takahashi T."/>
            <person name="Nishimura K."/>
        </authorList>
    </citation>
    <scope>NUCLEOTIDE SEQUENCE</scope>
</reference>
<accession>A0AA87ZX62</accession>
<evidence type="ECO:0000313" key="2">
    <source>
        <dbReference type="EMBL" id="GMN41315.1"/>
    </source>
</evidence>
<proteinExistence type="predicted"/>
<keyword evidence="3" id="KW-1185">Reference proteome</keyword>
<dbReference type="EMBL" id="BTGU01000012">
    <property type="protein sequence ID" value="GMN41315.1"/>
    <property type="molecule type" value="Genomic_DNA"/>
</dbReference>
<evidence type="ECO:0000313" key="3">
    <source>
        <dbReference type="Proteomes" id="UP001187192"/>
    </source>
</evidence>
<name>A0AA87ZX62_FICCA</name>
<gene>
    <name evidence="2" type="ORF">TIFTF001_010536</name>
</gene>
<comment type="caution">
    <text evidence="2">The sequence shown here is derived from an EMBL/GenBank/DDBJ whole genome shotgun (WGS) entry which is preliminary data.</text>
</comment>
<dbReference type="Proteomes" id="UP001187192">
    <property type="component" value="Unassembled WGS sequence"/>
</dbReference>
<protein>
    <submittedName>
        <fullName evidence="2">Uncharacterized protein</fullName>
    </submittedName>
</protein>
<organism evidence="2 3">
    <name type="scientific">Ficus carica</name>
    <name type="common">Common fig</name>
    <dbReference type="NCBI Taxonomy" id="3494"/>
    <lineage>
        <taxon>Eukaryota</taxon>
        <taxon>Viridiplantae</taxon>
        <taxon>Streptophyta</taxon>
        <taxon>Embryophyta</taxon>
        <taxon>Tracheophyta</taxon>
        <taxon>Spermatophyta</taxon>
        <taxon>Magnoliopsida</taxon>
        <taxon>eudicotyledons</taxon>
        <taxon>Gunneridae</taxon>
        <taxon>Pentapetalae</taxon>
        <taxon>rosids</taxon>
        <taxon>fabids</taxon>
        <taxon>Rosales</taxon>
        <taxon>Moraceae</taxon>
        <taxon>Ficeae</taxon>
        <taxon>Ficus</taxon>
    </lineage>
</organism>
<dbReference type="Gramene" id="FCD_00015048-RA">
    <property type="protein sequence ID" value="FCD_00015048-RA:cds"/>
    <property type="gene ID" value="FCD_00015048"/>
</dbReference>
<sequence length="81" mass="8748">MKFRRRCPSPAKEADLELAIASDDGDARSRDDGSSSSCPPPPTMETTFPTIFSSDALRQISVDLRSPMALDSSESPTLRSS</sequence>
<dbReference type="AlphaFoldDB" id="A0AA87ZX62"/>
<feature type="region of interest" description="Disordered" evidence="1">
    <location>
        <begin position="19"/>
        <end position="51"/>
    </location>
</feature>
<evidence type="ECO:0000256" key="1">
    <source>
        <dbReference type="SAM" id="MobiDB-lite"/>
    </source>
</evidence>